<feature type="domain" description="Urease" evidence="12">
    <location>
        <begin position="130"/>
        <end position="557"/>
    </location>
</feature>
<dbReference type="STRING" id="1294262.GCA_001316085_02034"/>
<comment type="pathway">
    <text evidence="1 5">Nitrogen metabolism; urea degradation; CO(2) and NH(3) from urea (urease route): step 1/1.</text>
</comment>
<dbReference type="GO" id="GO:0005737">
    <property type="term" value="C:cytoplasm"/>
    <property type="evidence" value="ECO:0007669"/>
    <property type="project" value="UniProtKB-SubCell"/>
</dbReference>
<comment type="cofactor">
    <cofactor evidence="5 8">
        <name>Ni cation</name>
        <dbReference type="ChEBI" id="CHEBI:25516"/>
    </cofactor>
    <text evidence="5 8">Binds 2 nickel ions per subunit.</text>
</comment>
<dbReference type="InterPro" id="IPR032466">
    <property type="entry name" value="Metal_Hydrolase"/>
</dbReference>
<dbReference type="InterPro" id="IPR011612">
    <property type="entry name" value="Urease_alpha_N_dom"/>
</dbReference>
<evidence type="ECO:0000256" key="9">
    <source>
        <dbReference type="PIRSR" id="PIRSR611612-52"/>
    </source>
</evidence>
<proteinExistence type="inferred from homology"/>
<evidence type="ECO:0000313" key="14">
    <source>
        <dbReference type="Proteomes" id="UP000322983"/>
    </source>
</evidence>
<dbReference type="Proteomes" id="UP000322983">
    <property type="component" value="Chromosome"/>
</dbReference>
<comment type="subunit">
    <text evidence="5">Heterotrimer of UreA (gamma), UreB (beta) and UreC (alpha) subunits. Three heterotrimers associate to form the active enzyme.</text>
</comment>
<dbReference type="PANTHER" id="PTHR43440:SF1">
    <property type="entry name" value="UREASE"/>
    <property type="match status" value="1"/>
</dbReference>
<dbReference type="AlphaFoldDB" id="A0A510DXX6"/>
<feature type="binding site" evidence="5 10">
    <location>
        <position position="219"/>
    </location>
    <ligand>
        <name>substrate</name>
    </ligand>
</feature>
<dbReference type="Gene3D" id="2.30.40.10">
    <property type="entry name" value="Urease, subunit C, domain 1"/>
    <property type="match status" value="1"/>
</dbReference>
<keyword evidence="2 5" id="KW-0533">Nickel</keyword>
<feature type="modified residue" description="N6-carboxylysine" evidence="5 7">
    <location>
        <position position="217"/>
    </location>
</feature>
<dbReference type="InterPro" id="IPR006680">
    <property type="entry name" value="Amidohydro-rel"/>
</dbReference>
<evidence type="ECO:0000313" key="13">
    <source>
        <dbReference type="EMBL" id="BBG25082.1"/>
    </source>
</evidence>
<evidence type="ECO:0000256" key="2">
    <source>
        <dbReference type="ARBA" id="ARBA00022596"/>
    </source>
</evidence>
<comment type="similarity">
    <text evidence="5 11">Belongs to the metallo-dependent hydrolases superfamily. Urease alpha subunit family.</text>
</comment>
<evidence type="ECO:0000256" key="11">
    <source>
        <dbReference type="RuleBase" id="RU004158"/>
    </source>
</evidence>
<dbReference type="SUPFAM" id="SSF51556">
    <property type="entry name" value="Metallo-dependent hydrolases"/>
    <property type="match status" value="1"/>
</dbReference>
<feature type="binding site" description="via carbamate group" evidence="5 8">
    <location>
        <position position="217"/>
    </location>
    <ligand>
        <name>Ni(2+)</name>
        <dbReference type="ChEBI" id="CHEBI:49786"/>
        <label>2</label>
    </ligand>
</feature>
<feature type="binding site" evidence="5 8">
    <location>
        <position position="360"/>
    </location>
    <ligand>
        <name>Ni(2+)</name>
        <dbReference type="ChEBI" id="CHEBI:49786"/>
        <label>1</label>
    </ligand>
</feature>
<evidence type="ECO:0000256" key="1">
    <source>
        <dbReference type="ARBA" id="ARBA00004897"/>
    </source>
</evidence>
<dbReference type="NCBIfam" id="TIGR01792">
    <property type="entry name" value="urease_alph"/>
    <property type="match status" value="1"/>
</dbReference>
<comment type="PTM">
    <text evidence="7">Carbamylation allows a single lysine to coordinate two nickel ions.</text>
</comment>
<dbReference type="PROSITE" id="PS51368">
    <property type="entry name" value="UREASE_3"/>
    <property type="match status" value="1"/>
</dbReference>
<dbReference type="OrthoDB" id="42542at2157"/>
<feature type="binding site" evidence="5 8">
    <location>
        <position position="137"/>
    </location>
    <ligand>
        <name>Ni(2+)</name>
        <dbReference type="ChEBI" id="CHEBI:49786"/>
        <label>1</label>
    </ligand>
</feature>
<dbReference type="GO" id="GO:0009039">
    <property type="term" value="F:urease activity"/>
    <property type="evidence" value="ECO:0007669"/>
    <property type="project" value="UniProtKB-UniRule"/>
</dbReference>
<dbReference type="EC" id="3.5.1.5" evidence="5 6"/>
<comment type="catalytic activity">
    <reaction evidence="5">
        <text>urea + 2 H2O + H(+) = hydrogencarbonate + 2 NH4(+)</text>
        <dbReference type="Rhea" id="RHEA:20557"/>
        <dbReference type="ChEBI" id="CHEBI:15377"/>
        <dbReference type="ChEBI" id="CHEBI:15378"/>
        <dbReference type="ChEBI" id="CHEBI:16199"/>
        <dbReference type="ChEBI" id="CHEBI:17544"/>
        <dbReference type="ChEBI" id="CHEBI:28938"/>
        <dbReference type="EC" id="3.5.1.5"/>
    </reaction>
</comment>
<protein>
    <recommendedName>
        <fullName evidence="5 6">Urease subunit alpha</fullName>
        <ecNumber evidence="5 6">3.5.1.5</ecNumber>
    </recommendedName>
    <alternativeName>
        <fullName evidence="5">Urea amidohydrolase subunit alpha</fullName>
    </alternativeName>
</protein>
<keyword evidence="3 5" id="KW-0479">Metal-binding</keyword>
<keyword evidence="4 5" id="KW-0378">Hydrolase</keyword>
<dbReference type="SUPFAM" id="SSF51338">
    <property type="entry name" value="Composite domain of metallo-dependent hydrolases"/>
    <property type="match status" value="1"/>
</dbReference>
<dbReference type="GeneID" id="41716129"/>
<dbReference type="Pfam" id="PF00449">
    <property type="entry name" value="Urease_alpha"/>
    <property type="match status" value="1"/>
</dbReference>
<dbReference type="KEGG" id="step:IC006_2417"/>
<evidence type="ECO:0000256" key="4">
    <source>
        <dbReference type="ARBA" id="ARBA00022801"/>
    </source>
</evidence>
<comment type="PTM">
    <text evidence="5">Carboxylation allows a single lysine to coordinate two nickel ions.</text>
</comment>
<dbReference type="GO" id="GO:0016151">
    <property type="term" value="F:nickel cation binding"/>
    <property type="evidence" value="ECO:0007669"/>
    <property type="project" value="UniProtKB-UniRule"/>
</dbReference>
<feature type="active site" description="Proton donor" evidence="5 9">
    <location>
        <position position="320"/>
    </location>
</feature>
<dbReference type="GO" id="GO:0043419">
    <property type="term" value="P:urea catabolic process"/>
    <property type="evidence" value="ECO:0007669"/>
    <property type="project" value="UniProtKB-UniRule"/>
</dbReference>
<dbReference type="Pfam" id="PF01979">
    <property type="entry name" value="Amidohydro_1"/>
    <property type="match status" value="1"/>
</dbReference>
<dbReference type="PRINTS" id="PR01752">
    <property type="entry name" value="UREASE"/>
</dbReference>
<reference evidence="13 14" key="1">
    <citation type="journal article" date="2020" name="Int. J. Syst. Evol. Microbiol.">
        <title>Sulfuracidifex tepidarius gen. nov., sp. nov. and transfer of Sulfolobus metallicus Huber and Stetter 1992 to the genus Sulfuracidifex as Sulfuracidifex metallicus comb. nov.</title>
        <authorList>
            <person name="Itoh T."/>
            <person name="Miura T."/>
            <person name="Sakai H.D."/>
            <person name="Kato S."/>
            <person name="Ohkuma M."/>
            <person name="Takashina T."/>
        </authorList>
    </citation>
    <scope>NUCLEOTIDE SEQUENCE [LARGE SCALE GENOMIC DNA]</scope>
    <source>
        <strain evidence="13 14">IC-006</strain>
    </source>
</reference>
<sequence length="557" mass="60017">MRIERKKYFDLYGPTVGDSLRLADTDLWVTVEKDLISHGDELVFGAGKTSRDGIGVYPFSSEEEEMDLVITNAVVLDPTLGVVKADIGVKDGVVCGIGHAGNPFTMDGVDFVVGGGTEVLSGEGLIATPGFIDSHVHWIAPQQAFDAISAGFTTIIGGGTGPAEGTKATTATPGKWNLEMMFRAMDQLPVNVGLTGKGVSARPELERQISSGALGFKVHEDWGAMPRVIDETLSAADDYDVQVTIHTDTSNESGYYEDTIAAIGGRTIHAYHVEGAGGGHAPDIIRIVGEPNVLPSSTNPTKPFTVHTYEEHLEMLMAVHHLNPKIPEDVAYAESRIREETMAAEDFLHDVGGISMMSSDSQAMGRVGETGIRTFQLAHKMKGLGLNAMDDNSRVLRYLAKVTINPAITHGISSYVGSLQPGKVADIVLWDPRFFAVRPYMVIKGGAVAWALMGETNASVAYAQPVWYKPMFGSMAGNTSFVFSSSEGVENVKKLGLRKGVLPVKGTRRIGKRDMVRNSSLPRIEVDPDSYTVKVDGVSPKVPPAERLPLSQLYHLF</sequence>
<dbReference type="PANTHER" id="PTHR43440">
    <property type="entry name" value="UREASE"/>
    <property type="match status" value="1"/>
</dbReference>
<dbReference type="HAMAP" id="MF_01953">
    <property type="entry name" value="Urease_alpha"/>
    <property type="match status" value="1"/>
</dbReference>
<evidence type="ECO:0000256" key="6">
    <source>
        <dbReference type="NCBIfam" id="TIGR01792"/>
    </source>
</evidence>
<dbReference type="InterPro" id="IPR017951">
    <property type="entry name" value="Urease_asu_c"/>
</dbReference>
<feature type="binding site" evidence="5 8">
    <location>
        <position position="272"/>
    </location>
    <ligand>
        <name>Ni(2+)</name>
        <dbReference type="ChEBI" id="CHEBI:49786"/>
        <label>2</label>
    </ligand>
</feature>
<dbReference type="InterPro" id="IPR011059">
    <property type="entry name" value="Metal-dep_hydrolase_composite"/>
</dbReference>
<evidence type="ECO:0000256" key="7">
    <source>
        <dbReference type="PIRSR" id="PIRSR611612-50"/>
    </source>
</evidence>
<accession>A0A510DXX6</accession>
<keyword evidence="5" id="KW-0963">Cytoplasm</keyword>
<evidence type="ECO:0000256" key="5">
    <source>
        <dbReference type="HAMAP-Rule" id="MF_01953"/>
    </source>
</evidence>
<name>A0A510DXX6_9CREN</name>
<evidence type="ECO:0000256" key="8">
    <source>
        <dbReference type="PIRSR" id="PIRSR611612-51"/>
    </source>
</evidence>
<organism evidence="13 14">
    <name type="scientific">Sulfuracidifex tepidarius</name>
    <dbReference type="NCBI Taxonomy" id="1294262"/>
    <lineage>
        <taxon>Archaea</taxon>
        <taxon>Thermoproteota</taxon>
        <taxon>Thermoprotei</taxon>
        <taxon>Sulfolobales</taxon>
        <taxon>Sulfolobaceae</taxon>
        <taxon>Sulfuracidifex</taxon>
    </lineage>
</organism>
<keyword evidence="14" id="KW-1185">Reference proteome</keyword>
<evidence type="ECO:0000256" key="10">
    <source>
        <dbReference type="PROSITE-ProRule" id="PRU00700"/>
    </source>
</evidence>
<dbReference type="RefSeq" id="WP_054846178.1">
    <property type="nucleotide sequence ID" value="NZ_AP018929.1"/>
</dbReference>
<dbReference type="InterPro" id="IPR005848">
    <property type="entry name" value="Urease_asu"/>
</dbReference>
<feature type="binding site" description="via carbamate group" evidence="5 8">
    <location>
        <position position="217"/>
    </location>
    <ligand>
        <name>Ni(2+)</name>
        <dbReference type="ChEBI" id="CHEBI:49786"/>
        <label>1</label>
    </ligand>
</feature>
<dbReference type="EMBL" id="AP018929">
    <property type="protein sequence ID" value="BBG25082.1"/>
    <property type="molecule type" value="Genomic_DNA"/>
</dbReference>
<feature type="binding site" evidence="5 8">
    <location>
        <position position="246"/>
    </location>
    <ligand>
        <name>Ni(2+)</name>
        <dbReference type="ChEBI" id="CHEBI:49786"/>
        <label>2</label>
    </ligand>
</feature>
<dbReference type="UniPathway" id="UPA00258">
    <property type="reaction ID" value="UER00370"/>
</dbReference>
<dbReference type="InterPro" id="IPR050112">
    <property type="entry name" value="Urease_alpha_subunit"/>
</dbReference>
<feature type="binding site" evidence="5 8">
    <location>
        <position position="135"/>
    </location>
    <ligand>
        <name>Ni(2+)</name>
        <dbReference type="ChEBI" id="CHEBI:49786"/>
        <label>1</label>
    </ligand>
</feature>
<evidence type="ECO:0000259" key="12">
    <source>
        <dbReference type="PROSITE" id="PS51368"/>
    </source>
</evidence>
<dbReference type="Gene3D" id="3.20.20.140">
    <property type="entry name" value="Metal-dependent hydrolases"/>
    <property type="match status" value="1"/>
</dbReference>
<comment type="subcellular location">
    <subcellularLocation>
        <location evidence="5">Cytoplasm</location>
    </subcellularLocation>
</comment>
<gene>
    <name evidence="5" type="primary">ureC</name>
    <name evidence="13" type="ORF">IC006_2417</name>
</gene>
<dbReference type="NCBIfam" id="NF009686">
    <property type="entry name" value="PRK13207.1"/>
    <property type="match status" value="1"/>
</dbReference>
<evidence type="ECO:0000256" key="3">
    <source>
        <dbReference type="ARBA" id="ARBA00022723"/>
    </source>
</evidence>